<evidence type="ECO:0000256" key="7">
    <source>
        <dbReference type="ARBA" id="ARBA00022679"/>
    </source>
</evidence>
<keyword evidence="9 11" id="KW-0704">Schiff base</keyword>
<dbReference type="NCBIfam" id="TIGR00876">
    <property type="entry name" value="tal_mycobact"/>
    <property type="match status" value="1"/>
</dbReference>
<keyword evidence="13" id="KW-1185">Reference proteome</keyword>
<feature type="active site" description="Schiff-base intermediate with substrate" evidence="11">
    <location>
        <position position="129"/>
    </location>
</feature>
<evidence type="ECO:0000256" key="8">
    <source>
        <dbReference type="ARBA" id="ARBA00023126"/>
    </source>
</evidence>
<dbReference type="PROSITE" id="PS00958">
    <property type="entry name" value="TRANSALDOLASE_2"/>
    <property type="match status" value="1"/>
</dbReference>
<dbReference type="SUPFAM" id="SSF51569">
    <property type="entry name" value="Aldolase"/>
    <property type="match status" value="1"/>
</dbReference>
<dbReference type="GO" id="GO:0006098">
    <property type="term" value="P:pentose-phosphate shunt"/>
    <property type="evidence" value="ECO:0007669"/>
    <property type="project" value="UniProtKB-UniRule"/>
</dbReference>
<proteinExistence type="inferred from homology"/>
<dbReference type="InterPro" id="IPR018225">
    <property type="entry name" value="Transaldolase_AS"/>
</dbReference>
<comment type="pathway">
    <text evidence="3 11">Carbohydrate degradation; pentose phosphate pathway; D-glyceraldehyde 3-phosphate and beta-D-fructose 6-phosphate from D-ribose 5-phosphate and D-xylulose 5-phosphate (non-oxidative stage): step 2/3.</text>
</comment>
<evidence type="ECO:0000256" key="6">
    <source>
        <dbReference type="ARBA" id="ARBA00022490"/>
    </source>
</evidence>
<keyword evidence="8 11" id="KW-0570">Pentose shunt</keyword>
<dbReference type="NCBIfam" id="NF002881">
    <property type="entry name" value="PRK03343.1"/>
    <property type="match status" value="1"/>
</dbReference>
<comment type="function">
    <text evidence="1 11">Transaldolase is important for the balance of metabolites in the pentose-phosphate pathway.</text>
</comment>
<dbReference type="InterPro" id="IPR001585">
    <property type="entry name" value="TAL/FSA"/>
</dbReference>
<dbReference type="PIRSF" id="PIRSF036915">
    <property type="entry name" value="Trnald_Bac_Plnt"/>
    <property type="match status" value="1"/>
</dbReference>
<evidence type="ECO:0000256" key="3">
    <source>
        <dbReference type="ARBA" id="ARBA00004857"/>
    </source>
</evidence>
<evidence type="ECO:0000313" key="12">
    <source>
        <dbReference type="EMBL" id="QJR11911.1"/>
    </source>
</evidence>
<dbReference type="GO" id="GO:0005737">
    <property type="term" value="C:cytoplasm"/>
    <property type="evidence" value="ECO:0007669"/>
    <property type="project" value="UniProtKB-SubCell"/>
</dbReference>
<dbReference type="CDD" id="cd00955">
    <property type="entry name" value="Transaldolase_like"/>
    <property type="match status" value="1"/>
</dbReference>
<dbReference type="InterPro" id="IPR004732">
    <property type="entry name" value="Transaldolase_2"/>
</dbReference>
<dbReference type="Gene3D" id="3.20.20.70">
    <property type="entry name" value="Aldolase class I"/>
    <property type="match status" value="1"/>
</dbReference>
<dbReference type="EC" id="2.2.1.2" evidence="5 11"/>
<evidence type="ECO:0000256" key="9">
    <source>
        <dbReference type="ARBA" id="ARBA00023270"/>
    </source>
</evidence>
<name>A0A6M4GXA5_9PROT</name>
<organism evidence="12 13">
    <name type="scientific">Usitatibacter rugosus</name>
    <dbReference type="NCBI Taxonomy" id="2732067"/>
    <lineage>
        <taxon>Bacteria</taxon>
        <taxon>Pseudomonadati</taxon>
        <taxon>Pseudomonadota</taxon>
        <taxon>Betaproteobacteria</taxon>
        <taxon>Nitrosomonadales</taxon>
        <taxon>Usitatibacteraceae</taxon>
        <taxon>Usitatibacter</taxon>
    </lineage>
</organism>
<dbReference type="InterPro" id="IPR013785">
    <property type="entry name" value="Aldolase_TIM"/>
</dbReference>
<keyword evidence="6 11" id="KW-0963">Cytoplasm</keyword>
<evidence type="ECO:0000256" key="10">
    <source>
        <dbReference type="ARBA" id="ARBA00048810"/>
    </source>
</evidence>
<keyword evidence="7 11" id="KW-0808">Transferase</keyword>
<dbReference type="RefSeq" id="WP_171093647.1">
    <property type="nucleotide sequence ID" value="NZ_CP053069.1"/>
</dbReference>
<sequence>MTRLWLDNITRALLRSGTLAGYIERLSVTGLTSNPTILERAIDAGGDYDASIRVLVEAGFSGEALLFELALEDLSEAADLFRPAFDASGGDDGWVSLEVSPRIAGDAAQTAAEAIRLHAQAGKHNLFMKIPGTAEGVRAVEEVIFRGVPVNVTLLFTPEHYLAAALAYLRGLERRLAAGLDPEVESVASVFVSRWDAAVKDSVAPELHNRLGITVAKAIYQEHVALLASERWRKLAAAGARPQRLLWASLGTKDPAAPDTLYVDALATHDTICTLPEQTLQAFADHGEAIGTLPKEDSDARAVRELHRLEGVDVTELGTRLQRDGLAAFAASWEKLLSSVEGKREARASA</sequence>
<comment type="similarity">
    <text evidence="4 11">Belongs to the transaldolase family. Type 2 subfamily.</text>
</comment>
<dbReference type="Proteomes" id="UP000501534">
    <property type="component" value="Chromosome"/>
</dbReference>
<dbReference type="PANTHER" id="PTHR10683:SF31">
    <property type="entry name" value="TRANSALDOLASE"/>
    <property type="match status" value="1"/>
</dbReference>
<evidence type="ECO:0000256" key="2">
    <source>
        <dbReference type="ARBA" id="ARBA00004496"/>
    </source>
</evidence>
<comment type="catalytic activity">
    <reaction evidence="10 11">
        <text>D-sedoheptulose 7-phosphate + D-glyceraldehyde 3-phosphate = D-erythrose 4-phosphate + beta-D-fructose 6-phosphate</text>
        <dbReference type="Rhea" id="RHEA:17053"/>
        <dbReference type="ChEBI" id="CHEBI:16897"/>
        <dbReference type="ChEBI" id="CHEBI:57483"/>
        <dbReference type="ChEBI" id="CHEBI:57634"/>
        <dbReference type="ChEBI" id="CHEBI:59776"/>
        <dbReference type="EC" id="2.2.1.2"/>
    </reaction>
</comment>
<dbReference type="GO" id="GO:0004801">
    <property type="term" value="F:transaldolase activity"/>
    <property type="evidence" value="ECO:0007669"/>
    <property type="project" value="UniProtKB-UniRule"/>
</dbReference>
<evidence type="ECO:0000256" key="11">
    <source>
        <dbReference type="HAMAP-Rule" id="MF_00493"/>
    </source>
</evidence>
<dbReference type="GO" id="GO:0005975">
    <property type="term" value="P:carbohydrate metabolic process"/>
    <property type="evidence" value="ECO:0007669"/>
    <property type="project" value="InterPro"/>
</dbReference>
<dbReference type="AlphaFoldDB" id="A0A6M4GXA5"/>
<evidence type="ECO:0000256" key="5">
    <source>
        <dbReference type="ARBA" id="ARBA00013151"/>
    </source>
</evidence>
<accession>A0A6M4GXA5</accession>
<dbReference type="HAMAP" id="MF_00493">
    <property type="entry name" value="Transaldolase_2"/>
    <property type="match status" value="1"/>
</dbReference>
<gene>
    <name evidence="11 12" type="primary">tal</name>
    <name evidence="12" type="ORF">DSM104443_02994</name>
</gene>
<comment type="subcellular location">
    <subcellularLocation>
        <location evidence="2 11">Cytoplasm</location>
    </subcellularLocation>
</comment>
<dbReference type="EMBL" id="CP053069">
    <property type="protein sequence ID" value="QJR11911.1"/>
    <property type="molecule type" value="Genomic_DNA"/>
</dbReference>
<protein>
    <recommendedName>
        <fullName evidence="5 11">Transaldolase</fullName>
        <ecNumber evidence="5 11">2.2.1.2</ecNumber>
    </recommendedName>
</protein>
<dbReference type="Pfam" id="PF00923">
    <property type="entry name" value="TAL_FSA"/>
    <property type="match status" value="1"/>
</dbReference>
<dbReference type="KEGG" id="uru:DSM104443_02994"/>
<evidence type="ECO:0000256" key="4">
    <source>
        <dbReference type="ARBA" id="ARBA00008426"/>
    </source>
</evidence>
<evidence type="ECO:0000256" key="1">
    <source>
        <dbReference type="ARBA" id="ARBA00003518"/>
    </source>
</evidence>
<evidence type="ECO:0000313" key="13">
    <source>
        <dbReference type="Proteomes" id="UP000501534"/>
    </source>
</evidence>
<dbReference type="PANTHER" id="PTHR10683">
    <property type="entry name" value="TRANSALDOLASE"/>
    <property type="match status" value="1"/>
</dbReference>
<dbReference type="UniPathway" id="UPA00115">
    <property type="reaction ID" value="UER00414"/>
</dbReference>
<reference evidence="12 13" key="1">
    <citation type="submission" date="2020-04" db="EMBL/GenBank/DDBJ databases">
        <title>Usitatibacter rugosus gen. nov., sp. nov. and Usitatibacter palustris sp. nov., novel members of Usitatibacteraceae fam. nov. within the order Nitrosomonadales isolated from soil.</title>
        <authorList>
            <person name="Huber K.J."/>
            <person name="Neumann-Schaal M."/>
            <person name="Geppert A."/>
            <person name="Luckner M."/>
            <person name="Wanner G."/>
            <person name="Overmann J."/>
        </authorList>
    </citation>
    <scope>NUCLEOTIDE SEQUENCE [LARGE SCALE GENOMIC DNA]</scope>
    <source>
        <strain evidence="12 13">0125_3</strain>
    </source>
</reference>